<evidence type="ECO:0000256" key="5">
    <source>
        <dbReference type="ARBA" id="ARBA00022990"/>
    </source>
</evidence>
<dbReference type="GO" id="GO:0005634">
    <property type="term" value="C:nucleus"/>
    <property type="evidence" value="ECO:0007669"/>
    <property type="project" value="UniProtKB-SubCell"/>
</dbReference>
<dbReference type="CDD" id="cd07170">
    <property type="entry name" value="NR_DBD_ERR"/>
    <property type="match status" value="1"/>
</dbReference>
<comment type="similarity">
    <text evidence="11">Belongs to the nuclear hormone receptor family.</text>
</comment>
<keyword evidence="10 11" id="KW-0539">Nucleus</keyword>
<evidence type="ECO:0000256" key="7">
    <source>
        <dbReference type="ARBA" id="ARBA00023125"/>
    </source>
</evidence>
<dbReference type="GO" id="GO:0003700">
    <property type="term" value="F:DNA-binding transcription factor activity"/>
    <property type="evidence" value="ECO:0007669"/>
    <property type="project" value="InterPro"/>
</dbReference>
<dbReference type="GO" id="GO:0008270">
    <property type="term" value="F:zinc ion binding"/>
    <property type="evidence" value="ECO:0007669"/>
    <property type="project" value="UniProtKB-KW"/>
</dbReference>
<dbReference type="Pfam" id="PF00104">
    <property type="entry name" value="Hormone_recep"/>
    <property type="match status" value="1"/>
</dbReference>
<dbReference type="GO" id="GO:0043565">
    <property type="term" value="F:sequence-specific DNA binding"/>
    <property type="evidence" value="ECO:0007669"/>
    <property type="project" value="InterPro"/>
</dbReference>
<feature type="domain" description="Nuclear receptor" evidence="13">
    <location>
        <begin position="88"/>
        <end position="163"/>
    </location>
</feature>
<feature type="region of interest" description="Disordered" evidence="12">
    <location>
        <begin position="1"/>
        <end position="40"/>
    </location>
</feature>
<dbReference type="SUPFAM" id="SSF57716">
    <property type="entry name" value="Glucocorticoid receptor-like (DNA-binding domain)"/>
    <property type="match status" value="1"/>
</dbReference>
<evidence type="ECO:0000256" key="3">
    <source>
        <dbReference type="ARBA" id="ARBA00022771"/>
    </source>
</evidence>
<evidence type="ECO:0000256" key="9">
    <source>
        <dbReference type="ARBA" id="ARBA00023170"/>
    </source>
</evidence>
<dbReference type="Pfam" id="PF00105">
    <property type="entry name" value="zf-C4"/>
    <property type="match status" value="1"/>
</dbReference>
<evidence type="ECO:0000256" key="10">
    <source>
        <dbReference type="ARBA" id="ARBA00023242"/>
    </source>
</evidence>
<dbReference type="PROSITE" id="PS51843">
    <property type="entry name" value="NR_LBD"/>
    <property type="match status" value="1"/>
</dbReference>
<keyword evidence="4 11" id="KW-0862">Zinc</keyword>
<dbReference type="SUPFAM" id="SSF48508">
    <property type="entry name" value="Nuclear receptor ligand-binding domain"/>
    <property type="match status" value="1"/>
</dbReference>
<dbReference type="InterPro" id="IPR001723">
    <property type="entry name" value="Nuclear_hrmn_rcpt"/>
</dbReference>
<keyword evidence="8 11" id="KW-0804">Transcription</keyword>
<keyword evidence="7 11" id="KW-0238">DNA-binding</keyword>
<evidence type="ECO:0000313" key="15">
    <source>
        <dbReference type="EMBL" id="AHY03422.1"/>
    </source>
</evidence>
<dbReference type="InterPro" id="IPR000536">
    <property type="entry name" value="Nucl_hrmn_rcpt_lig-bd"/>
</dbReference>
<dbReference type="PRINTS" id="PR00398">
    <property type="entry name" value="STRDHORMONER"/>
</dbReference>
<dbReference type="SMART" id="SM00430">
    <property type="entry name" value="HOLI"/>
    <property type="match status" value="1"/>
</dbReference>
<keyword evidence="3 11" id="KW-0863">Zinc-finger</keyword>
<name>A0A0C4KC08_PERAI</name>
<evidence type="ECO:0000259" key="14">
    <source>
        <dbReference type="PROSITE" id="PS51843"/>
    </source>
</evidence>
<accession>A0A0C4KC08</accession>
<organism evidence="15">
    <name type="scientific">Perinereis aibuhitensis</name>
    <name type="common">Korean lugworm</name>
    <name type="synonym">Nereis aibuhitensis</name>
    <dbReference type="NCBI Taxonomy" id="126650"/>
    <lineage>
        <taxon>Eukaryota</taxon>
        <taxon>Metazoa</taxon>
        <taxon>Spiralia</taxon>
        <taxon>Lophotrochozoa</taxon>
        <taxon>Annelida</taxon>
        <taxon>Polychaeta</taxon>
        <taxon>Errantia</taxon>
        <taxon>Phyllodocida</taxon>
        <taxon>Nereididae</taxon>
        <taxon>Perinereis</taxon>
    </lineage>
</organism>
<keyword evidence="5" id="KW-0007">Acetylation</keyword>
<evidence type="ECO:0000256" key="4">
    <source>
        <dbReference type="ARBA" id="ARBA00022833"/>
    </source>
</evidence>
<feature type="domain" description="NR LBD" evidence="14">
    <location>
        <begin position="195"/>
        <end position="423"/>
    </location>
</feature>
<protein>
    <submittedName>
        <fullName evidence="15">Perinereis aibuhitensis estrogen receptor mRNA</fullName>
    </submittedName>
</protein>
<dbReference type="InterPro" id="IPR050200">
    <property type="entry name" value="Nuclear_hormone_rcpt_NR3"/>
</dbReference>
<keyword evidence="6 11" id="KW-0805">Transcription regulation</keyword>
<evidence type="ECO:0000256" key="2">
    <source>
        <dbReference type="ARBA" id="ARBA00022723"/>
    </source>
</evidence>
<keyword evidence="2 11" id="KW-0479">Metal-binding</keyword>
<dbReference type="PRINTS" id="PR00047">
    <property type="entry name" value="STROIDFINGER"/>
</dbReference>
<dbReference type="PROSITE" id="PS51030">
    <property type="entry name" value="NUCLEAR_REC_DBD_2"/>
    <property type="match status" value="1"/>
</dbReference>
<dbReference type="FunFam" id="3.30.50.10:FF:000008">
    <property type="entry name" value="estrogen-related receptor gamma isoform X1"/>
    <property type="match status" value="1"/>
</dbReference>
<keyword evidence="9 11" id="KW-0675">Receptor</keyword>
<dbReference type="Gene3D" id="3.30.50.10">
    <property type="entry name" value="Erythroid Transcription Factor GATA-1, subunit A"/>
    <property type="match status" value="1"/>
</dbReference>
<dbReference type="SMART" id="SM00399">
    <property type="entry name" value="ZnF_C4"/>
    <property type="match status" value="1"/>
</dbReference>
<proteinExistence type="evidence at transcript level"/>
<dbReference type="InterPro" id="IPR035500">
    <property type="entry name" value="NHR-like_dom_sf"/>
</dbReference>
<dbReference type="EMBL" id="KF673856">
    <property type="protein sequence ID" value="AHY03422.1"/>
    <property type="molecule type" value="mRNA"/>
</dbReference>
<dbReference type="PROSITE" id="PS00031">
    <property type="entry name" value="NUCLEAR_REC_DBD_1"/>
    <property type="match status" value="1"/>
</dbReference>
<dbReference type="InterPro" id="IPR013088">
    <property type="entry name" value="Znf_NHR/GATA"/>
</dbReference>
<evidence type="ECO:0000256" key="1">
    <source>
        <dbReference type="ARBA" id="ARBA00004123"/>
    </source>
</evidence>
<dbReference type="InterPro" id="IPR001628">
    <property type="entry name" value="Znf_hrmn_rcpt"/>
</dbReference>
<evidence type="ECO:0000259" key="13">
    <source>
        <dbReference type="PROSITE" id="PS51030"/>
    </source>
</evidence>
<evidence type="ECO:0000256" key="8">
    <source>
        <dbReference type="ARBA" id="ARBA00023163"/>
    </source>
</evidence>
<evidence type="ECO:0000256" key="6">
    <source>
        <dbReference type="ARBA" id="ARBA00023015"/>
    </source>
</evidence>
<reference evidence="15" key="1">
    <citation type="submission" date="2013-09" db="EMBL/GenBank/DDBJ databases">
        <title>Cloning, bioinformatics analysis and expression of estrogen receptor in Perinereis aibuhitensis (Annelida, Polychaeta).</title>
        <authorList>
            <person name="Zhou Y."/>
            <person name="Yue Z."/>
            <person name="Zhao H."/>
            <person name="Yang D."/>
        </authorList>
    </citation>
    <scope>NUCLEOTIDE SEQUENCE</scope>
</reference>
<dbReference type="PANTHER" id="PTHR48092">
    <property type="entry name" value="KNIRPS-RELATED PROTEIN-RELATED"/>
    <property type="match status" value="1"/>
</dbReference>
<comment type="subcellular location">
    <subcellularLocation>
        <location evidence="1 11">Nucleus</location>
    </subcellularLocation>
</comment>
<dbReference type="Gene3D" id="1.10.565.10">
    <property type="entry name" value="Retinoid X Receptor"/>
    <property type="match status" value="1"/>
</dbReference>
<evidence type="ECO:0000256" key="12">
    <source>
        <dbReference type="SAM" id="MobiDB-lite"/>
    </source>
</evidence>
<dbReference type="AlphaFoldDB" id="A0A0C4KC08"/>
<evidence type="ECO:0000256" key="11">
    <source>
        <dbReference type="RuleBase" id="RU004334"/>
    </source>
</evidence>
<sequence>MDMDLSNDLDVKLEPSSPGGPESGGMPNGLMRPLSEFNSDTDNYGSGYRCEGGDLSCGSSSPDSVEDKHEFCTGGPLGSDQEGVDGPKRLCLVCGDVASGYHYGVASCEACKAFFKRTIQGNIEYSCPANGICEITKRRRKACQACRFQKCLRMGMLKEGVRLDRVRGGRQKYKRSPDQVPIALSQPPIKKQCTEIDYSENKMLAALLTIEPEKVYAMPDPTLPDDDFKLMATLSDLADRELVATIGWAKQVPGFISLQLSDQMNLLQSTWLDVLCFNLAYRSTPYKGVLVFADDFQCTEEDSKKYGSPAEMDSLTRKVAKKLTSLSLTREEYVFMKAMMLLNPDANTDSCETVQQLRDRMLDALMDYERMRGVNAQRRVANLLFVLPLLMQEKLLAKEYWFNVKKDGRVPLHKLLSEMLEYASNT</sequence>